<reference evidence="3 4" key="1">
    <citation type="submission" date="2019-11" db="EMBL/GenBank/DDBJ databases">
        <title>Complete genome sequence of Corynebacterium kalinowskii 1959, a novel Corynebacterium species isolated from soil of a small paddock in Vilsendorf, Germany.</title>
        <authorList>
            <person name="Schaffert L."/>
            <person name="Ruwe M."/>
            <person name="Milse J."/>
            <person name="Hanuschka K."/>
            <person name="Ortseifen V."/>
            <person name="Droste J."/>
            <person name="Brandt D."/>
            <person name="Schlueter L."/>
            <person name="Kutter Y."/>
            <person name="Vinke S."/>
            <person name="Viehoefer P."/>
            <person name="Jacob L."/>
            <person name="Luebke N.-C."/>
            <person name="Schulte-Berndt E."/>
            <person name="Hain C."/>
            <person name="Linder M."/>
            <person name="Schmidt P."/>
            <person name="Wollenschlaeger L."/>
            <person name="Luttermann T."/>
            <person name="Thieme E."/>
            <person name="Hassa J."/>
            <person name="Haak M."/>
            <person name="Wittchen M."/>
            <person name="Mentz A."/>
            <person name="Persicke M."/>
            <person name="Busche T."/>
            <person name="Ruckert C."/>
        </authorList>
    </citation>
    <scope>NUCLEOTIDE SEQUENCE [LARGE SCALE GENOMIC DNA]</scope>
    <source>
        <strain evidence="3 4">2039</strain>
    </source>
</reference>
<feature type="transmembrane region" description="Helical" evidence="2">
    <location>
        <begin position="48"/>
        <end position="70"/>
    </location>
</feature>
<keyword evidence="2" id="KW-0472">Membrane</keyword>
<feature type="compositionally biased region" description="Basic and acidic residues" evidence="1">
    <location>
        <begin position="34"/>
        <end position="43"/>
    </location>
</feature>
<keyword evidence="4" id="KW-1185">Reference proteome</keyword>
<evidence type="ECO:0000256" key="1">
    <source>
        <dbReference type="SAM" id="MobiDB-lite"/>
    </source>
</evidence>
<organism evidence="3 4">
    <name type="scientific">Corynebacterium occultum</name>
    <dbReference type="NCBI Taxonomy" id="2675219"/>
    <lineage>
        <taxon>Bacteria</taxon>
        <taxon>Bacillati</taxon>
        <taxon>Actinomycetota</taxon>
        <taxon>Actinomycetes</taxon>
        <taxon>Mycobacteriales</taxon>
        <taxon>Corynebacteriaceae</taxon>
        <taxon>Corynebacterium</taxon>
    </lineage>
</organism>
<evidence type="ECO:0000313" key="3">
    <source>
        <dbReference type="EMBL" id="QGU08343.1"/>
    </source>
</evidence>
<proteinExistence type="predicted"/>
<dbReference type="EMBL" id="CP046455">
    <property type="protein sequence ID" value="QGU08343.1"/>
    <property type="molecule type" value="Genomic_DNA"/>
</dbReference>
<name>A0A6B8VW22_9CORY</name>
<dbReference type="RefSeq" id="WP_156231835.1">
    <property type="nucleotide sequence ID" value="NZ_CP046455.1"/>
</dbReference>
<evidence type="ECO:0000256" key="2">
    <source>
        <dbReference type="SAM" id="Phobius"/>
    </source>
</evidence>
<sequence length="88" mass="9545">MSYPAGNPGWDSQSPAPGGDSVSLDAVTEAEQWGSDRRAENKARRGRMMAWILSAVIAILLVALLMGYLWSTELFVATETADQVLSKM</sequence>
<accession>A0A6B8VW22</accession>
<evidence type="ECO:0000313" key="4">
    <source>
        <dbReference type="Proteomes" id="UP000424462"/>
    </source>
</evidence>
<keyword evidence="2" id="KW-0812">Transmembrane</keyword>
<dbReference type="KEGG" id="cok:COCCU_12215"/>
<protein>
    <submittedName>
        <fullName evidence="3">Uncharacterized protein</fullName>
    </submittedName>
</protein>
<keyword evidence="2" id="KW-1133">Transmembrane helix</keyword>
<gene>
    <name evidence="3" type="ORF">COCCU_12215</name>
</gene>
<feature type="region of interest" description="Disordered" evidence="1">
    <location>
        <begin position="1"/>
        <end position="43"/>
    </location>
</feature>
<dbReference type="Proteomes" id="UP000424462">
    <property type="component" value="Chromosome"/>
</dbReference>
<dbReference type="AlphaFoldDB" id="A0A6B8VW22"/>